<accession>A0A0F7HIC3</accession>
<dbReference type="OrthoDB" id="1684419at2"/>
<organism evidence="2 4">
    <name type="scientific">Salinicoccus halodurans</name>
    <dbReference type="NCBI Taxonomy" id="407035"/>
    <lineage>
        <taxon>Bacteria</taxon>
        <taxon>Bacillati</taxon>
        <taxon>Bacillota</taxon>
        <taxon>Bacilli</taxon>
        <taxon>Bacillales</taxon>
        <taxon>Staphylococcaceae</taxon>
        <taxon>Salinicoccus</taxon>
    </lineage>
</organism>
<dbReference type="EMBL" id="CP011366">
    <property type="protein sequence ID" value="AKG73296.1"/>
    <property type="molecule type" value="Genomic_DNA"/>
</dbReference>
<dbReference type="Proteomes" id="UP000034029">
    <property type="component" value="Chromosome"/>
</dbReference>
<dbReference type="Pfam" id="PF07293">
    <property type="entry name" value="DUF1450"/>
    <property type="match status" value="1"/>
</dbReference>
<evidence type="ECO:0000313" key="3">
    <source>
        <dbReference type="Proteomes" id="UP000034029"/>
    </source>
</evidence>
<reference evidence="1 3" key="1">
    <citation type="journal article" date="2015" name="Int. J. Syst. Evol. Microbiol.">
        <title>Complete genome sequence of Salinicoccus halodurans H3B36, isolated from the Qaidam Basin in China.</title>
        <authorList>
            <person name="Jiang K."/>
            <person name="Xue Y."/>
            <person name="Ma Y."/>
        </authorList>
    </citation>
    <scope>NUCLEOTIDE SEQUENCE [LARGE SCALE GENOMIC DNA]</scope>
    <source>
        <strain evidence="1 3">H3B36</strain>
    </source>
</reference>
<gene>
    <name evidence="1" type="ORF">AAT16_03120</name>
    <name evidence="2" type="ORF">SAMN05216235_1899</name>
</gene>
<evidence type="ECO:0000313" key="1">
    <source>
        <dbReference type="EMBL" id="AKG73296.1"/>
    </source>
</evidence>
<reference evidence="3" key="2">
    <citation type="submission" date="2015-04" db="EMBL/GenBank/DDBJ databases">
        <title>Complete genome sequence of Salinicoccus halodurans strain H3B36, isolated from the Qaidam basin of China.</title>
        <authorList>
            <person name="Ma Y."/>
            <person name="Jiang K."/>
            <person name="Xue Y."/>
        </authorList>
    </citation>
    <scope>NUCLEOTIDE SEQUENCE [LARGE SCALE GENOMIC DNA]</scope>
    <source>
        <strain evidence="3">H3B36</strain>
    </source>
</reference>
<evidence type="ECO:0000313" key="4">
    <source>
        <dbReference type="Proteomes" id="UP000183090"/>
    </source>
</evidence>
<dbReference type="InterPro" id="IPR009910">
    <property type="entry name" value="DUF1450"/>
</dbReference>
<dbReference type="EMBL" id="FOTB01000004">
    <property type="protein sequence ID" value="SFK82757.1"/>
    <property type="molecule type" value="Genomic_DNA"/>
</dbReference>
<dbReference type="Proteomes" id="UP000183090">
    <property type="component" value="Unassembled WGS sequence"/>
</dbReference>
<evidence type="ECO:0000313" key="2">
    <source>
        <dbReference type="EMBL" id="SFK82757.1"/>
    </source>
</evidence>
<protein>
    <submittedName>
        <fullName evidence="2">Uncharacterized protein YuzB, UPF0349 family</fullName>
    </submittedName>
</protein>
<keyword evidence="3" id="KW-1185">Reference proteome</keyword>
<dbReference type="KEGG" id="shv:AAT16_03120"/>
<sequence>MFTLVEFCSSNMLKGTGELYQTLEADPEIDVLDYGCLNNCGLCSKAFFVLVEGRIVSATTPEKLLEKIYKRIDKLKEEEESWFEDLS</sequence>
<reference evidence="2 4" key="3">
    <citation type="submission" date="2016-10" db="EMBL/GenBank/DDBJ databases">
        <authorList>
            <person name="Varghese N."/>
            <person name="Submissions S."/>
        </authorList>
    </citation>
    <scope>NUCLEOTIDE SEQUENCE [LARGE SCALE GENOMIC DNA]</scope>
    <source>
        <strain evidence="2 4">CGMCC 1.6501</strain>
    </source>
</reference>
<name>A0A0F7HIC3_9STAP</name>
<dbReference type="AlphaFoldDB" id="A0A0F7HIC3"/>
<proteinExistence type="predicted"/>
<dbReference type="NCBIfam" id="NF010190">
    <property type="entry name" value="PRK13669.1"/>
    <property type="match status" value="1"/>
</dbReference>
<dbReference type="RefSeq" id="WP_046789487.1">
    <property type="nucleotide sequence ID" value="NZ_CP011366.1"/>
</dbReference>